<protein>
    <recommendedName>
        <fullName evidence="3">YDG domain-containing protein</fullName>
    </recommendedName>
</protein>
<keyword evidence="5" id="KW-1185">Reference proteome</keyword>
<evidence type="ECO:0000256" key="2">
    <source>
        <dbReference type="PROSITE-ProRule" id="PRU00358"/>
    </source>
</evidence>
<evidence type="ECO:0000259" key="3">
    <source>
        <dbReference type="PROSITE" id="PS51015"/>
    </source>
</evidence>
<evidence type="ECO:0000313" key="4">
    <source>
        <dbReference type="EMBL" id="EFI95917.1"/>
    </source>
</evidence>
<dbReference type="eggNOG" id="ENOG502QRDQ">
    <property type="taxonomic scope" value="Eukaryota"/>
</dbReference>
<dbReference type="GO" id="GO:0061630">
    <property type="term" value="F:ubiquitin protein ligase activity"/>
    <property type="evidence" value="ECO:0007669"/>
    <property type="project" value="TreeGrafter"/>
</dbReference>
<dbReference type="GO" id="GO:0044027">
    <property type="term" value="P:negative regulation of gene expression via chromosomal CpG island methylation"/>
    <property type="evidence" value="ECO:0007669"/>
    <property type="project" value="TreeGrafter"/>
</dbReference>
<name>D8Q6V2_SCHCM</name>
<dbReference type="EMBL" id="GL377307">
    <property type="protein sequence ID" value="EFI95917.1"/>
    <property type="molecule type" value="Genomic_DNA"/>
</dbReference>
<sequence length="177" mass="20015">MEAIRRKMMQQPDWQMEHEMAAAVAKDRFGHPRGGYDVGYVFPDRRTCCNAGVHRHSQAGIVGTPEKGAFSIVVSDKYEDDQDLGYTIIYTGAGGRDEVTGRQVEDQDMARRENAALKTSHEIGRPIRVIRSLKYGRGYRYDGLYRVMEAKEVKGKSGYKICQFVLVREGNQPPLPT</sequence>
<comment type="subcellular location">
    <subcellularLocation>
        <location evidence="2">Nucleus</location>
    </subcellularLocation>
</comment>
<dbReference type="Pfam" id="PF02182">
    <property type="entry name" value="SAD_SRA"/>
    <property type="match status" value="1"/>
</dbReference>
<dbReference type="InterPro" id="IPR015947">
    <property type="entry name" value="PUA-like_sf"/>
</dbReference>
<dbReference type="GeneID" id="9587184"/>
<dbReference type="OMA" id="TRKECAN"/>
<reference evidence="4 5" key="1">
    <citation type="journal article" date="2010" name="Nat. Biotechnol.">
        <title>Genome sequence of the model mushroom Schizophyllum commune.</title>
        <authorList>
            <person name="Ohm R.A."/>
            <person name="de Jong J.F."/>
            <person name="Lugones L.G."/>
            <person name="Aerts A."/>
            <person name="Kothe E."/>
            <person name="Stajich J.E."/>
            <person name="de Vries R.P."/>
            <person name="Record E."/>
            <person name="Levasseur A."/>
            <person name="Baker S.E."/>
            <person name="Bartholomew K.A."/>
            <person name="Coutinho P.M."/>
            <person name="Erdmann S."/>
            <person name="Fowler T.J."/>
            <person name="Gathman A.C."/>
            <person name="Lombard V."/>
            <person name="Henrissat B."/>
            <person name="Knabe N."/>
            <person name="Kuees U."/>
            <person name="Lilly W.W."/>
            <person name="Lindquist E."/>
            <person name="Lucas S."/>
            <person name="Magnuson J.K."/>
            <person name="Piumi F."/>
            <person name="Raudaskoski M."/>
            <person name="Salamov A."/>
            <person name="Schmutz J."/>
            <person name="Schwarze F.W.M.R."/>
            <person name="vanKuyk P.A."/>
            <person name="Horton J.S."/>
            <person name="Grigoriev I.V."/>
            <person name="Woesten H.A.B."/>
        </authorList>
    </citation>
    <scope>NUCLEOTIDE SEQUENCE [LARGE SCALE GENOMIC DNA]</scope>
    <source>
        <strain evidence="5">H4-8 / FGSC 9210</strain>
    </source>
</reference>
<dbReference type="GO" id="GO:0016567">
    <property type="term" value="P:protein ubiquitination"/>
    <property type="evidence" value="ECO:0007669"/>
    <property type="project" value="TreeGrafter"/>
</dbReference>
<dbReference type="AlphaFoldDB" id="D8Q6V2"/>
<feature type="domain" description="YDG" evidence="3">
    <location>
        <begin position="31"/>
        <end position="168"/>
    </location>
</feature>
<keyword evidence="1 2" id="KW-0539">Nucleus</keyword>
<dbReference type="OrthoDB" id="2270193at2759"/>
<dbReference type="Gene3D" id="2.30.280.10">
    <property type="entry name" value="SRA-YDG"/>
    <property type="match status" value="1"/>
</dbReference>
<dbReference type="RefSeq" id="XP_003030820.1">
    <property type="nucleotide sequence ID" value="XM_003030774.1"/>
</dbReference>
<dbReference type="InParanoid" id="D8Q6V2"/>
<dbReference type="PANTHER" id="PTHR14140:SF27">
    <property type="entry name" value="OS04G0289800 PROTEIN"/>
    <property type="match status" value="1"/>
</dbReference>
<dbReference type="KEGG" id="scm:SCHCO_02629982"/>
<dbReference type="STRING" id="578458.D8Q6V2"/>
<organism evidence="5">
    <name type="scientific">Schizophyllum commune (strain H4-8 / FGSC 9210)</name>
    <name type="common">Split gill fungus</name>
    <dbReference type="NCBI Taxonomy" id="578458"/>
    <lineage>
        <taxon>Eukaryota</taxon>
        <taxon>Fungi</taxon>
        <taxon>Dikarya</taxon>
        <taxon>Basidiomycota</taxon>
        <taxon>Agaricomycotina</taxon>
        <taxon>Agaricomycetes</taxon>
        <taxon>Agaricomycetidae</taxon>
        <taxon>Agaricales</taxon>
        <taxon>Schizophyllaceae</taxon>
        <taxon>Schizophyllum</taxon>
    </lineage>
</organism>
<dbReference type="VEuPathDB" id="FungiDB:SCHCODRAFT_02629982"/>
<dbReference type="PROSITE" id="PS51015">
    <property type="entry name" value="YDG"/>
    <property type="match status" value="1"/>
</dbReference>
<proteinExistence type="predicted"/>
<dbReference type="GO" id="GO:0005634">
    <property type="term" value="C:nucleus"/>
    <property type="evidence" value="ECO:0007669"/>
    <property type="project" value="UniProtKB-SubCell"/>
</dbReference>
<dbReference type="HOGENOM" id="CLU_090083_2_0_1"/>
<evidence type="ECO:0000313" key="5">
    <source>
        <dbReference type="Proteomes" id="UP000007431"/>
    </source>
</evidence>
<dbReference type="InterPro" id="IPR003105">
    <property type="entry name" value="SRA_YDG"/>
</dbReference>
<evidence type="ECO:0000256" key="1">
    <source>
        <dbReference type="ARBA" id="ARBA00023242"/>
    </source>
</evidence>
<dbReference type="Proteomes" id="UP000007431">
    <property type="component" value="Unassembled WGS sequence"/>
</dbReference>
<dbReference type="SMART" id="SM00466">
    <property type="entry name" value="SRA"/>
    <property type="match status" value="1"/>
</dbReference>
<dbReference type="InterPro" id="IPR045134">
    <property type="entry name" value="UHRF1/2-like"/>
</dbReference>
<dbReference type="InterPro" id="IPR036987">
    <property type="entry name" value="SRA-YDG_sf"/>
</dbReference>
<dbReference type="SUPFAM" id="SSF88697">
    <property type="entry name" value="PUA domain-like"/>
    <property type="match status" value="1"/>
</dbReference>
<gene>
    <name evidence="4" type="ORF">SCHCODRAFT_85300</name>
</gene>
<dbReference type="PANTHER" id="PTHR14140">
    <property type="entry name" value="E3 UBIQUITIN-PROTEIN LIGASE UHRF-RELATED"/>
    <property type="match status" value="1"/>
</dbReference>
<accession>D8Q6V2</accession>